<comment type="caution">
    <text evidence="6">The sequence shown here is derived from an EMBL/GenBank/DDBJ whole genome shotgun (WGS) entry which is preliminary data.</text>
</comment>
<evidence type="ECO:0000313" key="7">
    <source>
        <dbReference type="Proteomes" id="UP001240984"/>
    </source>
</evidence>
<dbReference type="EC" id="4.2.1.96" evidence="3"/>
<comment type="catalytic activity">
    <reaction evidence="1">
        <text>(4aS,6R)-4a-hydroxy-L-erythro-5,6,7,8-tetrahydrobiopterin = (6R)-L-erythro-6,7-dihydrobiopterin + H2O</text>
        <dbReference type="Rhea" id="RHEA:11920"/>
        <dbReference type="ChEBI" id="CHEBI:15377"/>
        <dbReference type="ChEBI" id="CHEBI:15642"/>
        <dbReference type="ChEBI" id="CHEBI:43120"/>
        <dbReference type="EC" id="4.2.1.96"/>
    </reaction>
</comment>
<accession>A0ABT9N1Y6</accession>
<evidence type="ECO:0000256" key="3">
    <source>
        <dbReference type="ARBA" id="ARBA00013252"/>
    </source>
</evidence>
<proteinExistence type="inferred from homology"/>
<organism evidence="6 7">
    <name type="scientific">Catenuloplanes nepalensis</name>
    <dbReference type="NCBI Taxonomy" id="587533"/>
    <lineage>
        <taxon>Bacteria</taxon>
        <taxon>Bacillati</taxon>
        <taxon>Actinomycetota</taxon>
        <taxon>Actinomycetes</taxon>
        <taxon>Micromonosporales</taxon>
        <taxon>Micromonosporaceae</taxon>
        <taxon>Catenuloplanes</taxon>
    </lineage>
</organism>
<comment type="similarity">
    <text evidence="2">Belongs to the pterin-4-alpha-carbinolamine dehydratase family.</text>
</comment>
<evidence type="ECO:0000256" key="5">
    <source>
        <dbReference type="ARBA" id="ARBA00023239"/>
    </source>
</evidence>
<dbReference type="RefSeq" id="WP_306835087.1">
    <property type="nucleotide sequence ID" value="NZ_JAUSRA010000001.1"/>
</dbReference>
<keyword evidence="7" id="KW-1185">Reference proteome</keyword>
<dbReference type="InterPro" id="IPR036428">
    <property type="entry name" value="PCD_sf"/>
</dbReference>
<sequence>MRALWSNNGRTKNRDYLSDALTVLSGWTRDGQQLSRTLALDEAQHADLTERIQVAADALHLRPEIRRLEGETRIRVSVAGADSITEGQVALAARIEDAYRTVTAV</sequence>
<evidence type="ECO:0000256" key="2">
    <source>
        <dbReference type="ARBA" id="ARBA00006472"/>
    </source>
</evidence>
<keyword evidence="5" id="KW-0456">Lyase</keyword>
<evidence type="ECO:0000256" key="1">
    <source>
        <dbReference type="ARBA" id="ARBA00001554"/>
    </source>
</evidence>
<gene>
    <name evidence="6" type="ORF">J2S43_006221</name>
</gene>
<dbReference type="SUPFAM" id="SSF55248">
    <property type="entry name" value="PCD-like"/>
    <property type="match status" value="1"/>
</dbReference>
<evidence type="ECO:0000313" key="6">
    <source>
        <dbReference type="EMBL" id="MDP9797709.1"/>
    </source>
</evidence>
<protein>
    <recommendedName>
        <fullName evidence="4">Putative pterin-4-alpha-carbinolamine dehydratase</fullName>
        <ecNumber evidence="3">4.2.1.96</ecNumber>
    </recommendedName>
</protein>
<reference evidence="6 7" key="1">
    <citation type="submission" date="2023-07" db="EMBL/GenBank/DDBJ databases">
        <title>Sequencing the genomes of 1000 actinobacteria strains.</title>
        <authorList>
            <person name="Klenk H.-P."/>
        </authorList>
    </citation>
    <scope>NUCLEOTIDE SEQUENCE [LARGE SCALE GENOMIC DNA]</scope>
    <source>
        <strain evidence="6 7">DSM 44710</strain>
    </source>
</reference>
<evidence type="ECO:0000256" key="4">
    <source>
        <dbReference type="ARBA" id="ARBA00021735"/>
    </source>
</evidence>
<dbReference type="InterPro" id="IPR001533">
    <property type="entry name" value="Pterin_deHydtase"/>
</dbReference>
<dbReference type="EMBL" id="JAUSRA010000001">
    <property type="protein sequence ID" value="MDP9797709.1"/>
    <property type="molecule type" value="Genomic_DNA"/>
</dbReference>
<dbReference type="Pfam" id="PF01329">
    <property type="entry name" value="Pterin_4a"/>
    <property type="match status" value="1"/>
</dbReference>
<dbReference type="Gene3D" id="3.30.1360.20">
    <property type="entry name" value="Transcriptional coactivator/pterin dehydratase"/>
    <property type="match status" value="1"/>
</dbReference>
<dbReference type="Proteomes" id="UP001240984">
    <property type="component" value="Unassembled WGS sequence"/>
</dbReference>
<name>A0ABT9N1Y6_9ACTN</name>